<reference evidence="2 3" key="1">
    <citation type="journal article" date="2024" name="Nat. Commun.">
        <title>Phylogenomics reveals the evolutionary origins of lichenization in chlorophyte algae.</title>
        <authorList>
            <person name="Puginier C."/>
            <person name="Libourel C."/>
            <person name="Otte J."/>
            <person name="Skaloud P."/>
            <person name="Haon M."/>
            <person name="Grisel S."/>
            <person name="Petersen M."/>
            <person name="Berrin J.G."/>
            <person name="Delaux P.M."/>
            <person name="Dal Grande F."/>
            <person name="Keller J."/>
        </authorList>
    </citation>
    <scope>NUCLEOTIDE SEQUENCE [LARGE SCALE GENOMIC DNA]</scope>
    <source>
        <strain evidence="2 3">SAG 2043</strain>
    </source>
</reference>
<keyword evidence="3" id="KW-1185">Reference proteome</keyword>
<dbReference type="AlphaFoldDB" id="A0AAW1PQW7"/>
<comment type="caution">
    <text evidence="2">The sequence shown here is derived from an EMBL/GenBank/DDBJ whole genome shotgun (WGS) entry which is preliminary data.</text>
</comment>
<organism evidence="2 3">
    <name type="scientific">[Myrmecia] bisecta</name>
    <dbReference type="NCBI Taxonomy" id="41462"/>
    <lineage>
        <taxon>Eukaryota</taxon>
        <taxon>Viridiplantae</taxon>
        <taxon>Chlorophyta</taxon>
        <taxon>core chlorophytes</taxon>
        <taxon>Trebouxiophyceae</taxon>
        <taxon>Trebouxiales</taxon>
        <taxon>Trebouxiaceae</taxon>
        <taxon>Myrmecia</taxon>
    </lineage>
</organism>
<evidence type="ECO:0000313" key="2">
    <source>
        <dbReference type="EMBL" id="KAK9811821.1"/>
    </source>
</evidence>
<feature type="coiled-coil region" evidence="1">
    <location>
        <begin position="5"/>
        <end position="168"/>
    </location>
</feature>
<accession>A0AAW1PQW7</accession>
<evidence type="ECO:0000313" key="3">
    <source>
        <dbReference type="Proteomes" id="UP001489004"/>
    </source>
</evidence>
<gene>
    <name evidence="2" type="ORF">WJX72_010778</name>
</gene>
<dbReference type="PANTHER" id="PTHR48163">
    <property type="entry name" value="BNAC02G25670D PROTEIN"/>
    <property type="match status" value="1"/>
</dbReference>
<protein>
    <submittedName>
        <fullName evidence="2">Uncharacterized protein</fullName>
    </submittedName>
</protein>
<name>A0AAW1PQW7_9CHLO</name>
<dbReference type="PANTHER" id="PTHR48163:SF2">
    <property type="entry name" value="EXPRESSED PROTEIN"/>
    <property type="match status" value="1"/>
</dbReference>
<dbReference type="EMBL" id="JALJOR010000009">
    <property type="protein sequence ID" value="KAK9811821.1"/>
    <property type="molecule type" value="Genomic_DNA"/>
</dbReference>
<feature type="coiled-coil region" evidence="1">
    <location>
        <begin position="214"/>
        <end position="241"/>
    </location>
</feature>
<sequence length="371" mass="40746">MDMTADSSRVLLQEAQSEISALRAELYATRRTAWESQQALNQAVAQRDQLEAAREQLQRRVEAFESKAVRVEPLEQANRDLQDALEQLSSRLKQADSSLAEEQTARQHFQEVYSKAEAERARLQRARDELATRILVAEQRTKEAEEEQIRAEEDAAAFQQELHALQSRLGKPDSATPGGDAVDGNAPELLRQLEAERSRSASLLMALNTAKAAATSSNADLDFARERIQQLEQALHGMSALSHVGREQSSAANLSSIAGSVASQDGGQAPLSAAETAQIVQKLRSQVGSLKQSRDKLLAQVDAQQMDVERLSTENQALVDSLADLRAVQALCVELTRATGISGDLERFALPMLNGIEGRLTQLLRMKTVRQ</sequence>
<proteinExistence type="predicted"/>
<evidence type="ECO:0000256" key="1">
    <source>
        <dbReference type="SAM" id="Coils"/>
    </source>
</evidence>
<dbReference type="Proteomes" id="UP001489004">
    <property type="component" value="Unassembled WGS sequence"/>
</dbReference>
<feature type="coiled-coil region" evidence="1">
    <location>
        <begin position="280"/>
        <end position="328"/>
    </location>
</feature>
<dbReference type="Gene3D" id="1.10.287.2610">
    <property type="match status" value="1"/>
</dbReference>
<keyword evidence="1" id="KW-0175">Coiled coil</keyword>